<dbReference type="OrthoDB" id="288942at2759"/>
<name>A0A8K0HU50_COCNU</name>
<dbReference type="GO" id="GO:0004813">
    <property type="term" value="F:alanine-tRNA ligase activity"/>
    <property type="evidence" value="ECO:0007669"/>
    <property type="project" value="InterPro"/>
</dbReference>
<organism evidence="5 6">
    <name type="scientific">Cocos nucifera</name>
    <name type="common">Coconut palm</name>
    <dbReference type="NCBI Taxonomy" id="13894"/>
    <lineage>
        <taxon>Eukaryota</taxon>
        <taxon>Viridiplantae</taxon>
        <taxon>Streptophyta</taxon>
        <taxon>Embryophyta</taxon>
        <taxon>Tracheophyta</taxon>
        <taxon>Spermatophyta</taxon>
        <taxon>Magnoliopsida</taxon>
        <taxon>Liliopsida</taxon>
        <taxon>Arecaceae</taxon>
        <taxon>Arecoideae</taxon>
        <taxon>Cocoseae</taxon>
        <taxon>Attaleinae</taxon>
        <taxon>Cocos</taxon>
    </lineage>
</organism>
<evidence type="ECO:0000313" key="5">
    <source>
        <dbReference type="EMBL" id="KAG1326225.1"/>
    </source>
</evidence>
<keyword evidence="6" id="KW-1185">Reference proteome</keyword>
<gene>
    <name evidence="5" type="ORF">COCNU_01G001590</name>
</gene>
<keyword evidence="5" id="KW-0436">Ligase</keyword>
<protein>
    <submittedName>
        <fullName evidence="5">Alanine--tRNA ligase 1</fullName>
    </submittedName>
</protein>
<reference evidence="5" key="2">
    <citation type="submission" date="2019-07" db="EMBL/GenBank/DDBJ databases">
        <authorList>
            <person name="Yang Y."/>
            <person name="Bocs S."/>
            <person name="Baudouin L."/>
        </authorList>
    </citation>
    <scope>NUCLEOTIDE SEQUENCE</scope>
    <source>
        <tissue evidence="5">Spear leaf of Hainan Tall coconut</tissue>
    </source>
</reference>
<dbReference type="AlphaFoldDB" id="A0A8K0HU50"/>
<sequence>MAMALSPTKLAYFDDMWTVESTAVLLSCFQVGDGRQAVILDATIFHPQGGGQPADTGFITNPSSDFKFMVEDVRLKDGLVFHYGFFNDVQEGWKSKLKEGQEVSLYVNAERRDLNSRLHSAGHLLDICKCNLGLSHLEPGKGYHFPDGLPPFTMLLSDHVTPDKSVMVQCDVTISSVSIFFQYICTAPQDRPFVEYKGIIPQDQLQTKQRELEIEANALISSGGKVKASILPYEEASKWCGGDLPSYISKSSTPRIVKFGDHPGCPCGGTHVADIANIRSLKLQPLKACSHLAVVNDATKQQRHQHHNLHHLAICTSLHLHHLLKQGS</sequence>
<dbReference type="GO" id="GO:0006419">
    <property type="term" value="P:alanyl-tRNA aminoacylation"/>
    <property type="evidence" value="ECO:0007669"/>
    <property type="project" value="InterPro"/>
</dbReference>
<dbReference type="Pfam" id="PF01411">
    <property type="entry name" value="tRNA-synt_2c"/>
    <property type="match status" value="1"/>
</dbReference>
<comment type="cofactor">
    <cofactor evidence="1">
        <name>Zn(2+)</name>
        <dbReference type="ChEBI" id="CHEBI:29105"/>
    </cofactor>
</comment>
<dbReference type="EMBL" id="CM017872">
    <property type="protein sequence ID" value="KAG1326225.1"/>
    <property type="molecule type" value="Genomic_DNA"/>
</dbReference>
<evidence type="ECO:0000256" key="1">
    <source>
        <dbReference type="ARBA" id="ARBA00001947"/>
    </source>
</evidence>
<dbReference type="InterPro" id="IPR051335">
    <property type="entry name" value="Alanyl-tRNA_Editing_Enzymes"/>
</dbReference>
<feature type="domain" description="Threonyl/alanyl tRNA synthetase SAD" evidence="4">
    <location>
        <begin position="255"/>
        <end position="284"/>
    </location>
</feature>
<dbReference type="PANTHER" id="PTHR43462">
    <property type="entry name" value="ALANYL-TRNA EDITING PROTEIN"/>
    <property type="match status" value="1"/>
</dbReference>
<reference evidence="5" key="1">
    <citation type="journal article" date="2017" name="Gigascience">
        <title>The genome draft of coconut (Cocos nucifera).</title>
        <authorList>
            <person name="Xiao Y."/>
            <person name="Xu P."/>
            <person name="Fan H."/>
            <person name="Baudouin L."/>
            <person name="Xia W."/>
            <person name="Bocs S."/>
            <person name="Xu J."/>
            <person name="Li Q."/>
            <person name="Guo A."/>
            <person name="Zhou L."/>
            <person name="Li J."/>
            <person name="Wu Y."/>
            <person name="Ma Z."/>
            <person name="Armero A."/>
            <person name="Issali A.E."/>
            <person name="Liu N."/>
            <person name="Peng M."/>
            <person name="Yang Y."/>
        </authorList>
    </citation>
    <scope>NUCLEOTIDE SEQUENCE</scope>
    <source>
        <tissue evidence="5">Spear leaf of Hainan Tall coconut</tissue>
    </source>
</reference>
<dbReference type="InterPro" id="IPR018164">
    <property type="entry name" value="Ala-tRNA-synth_IIc_N"/>
</dbReference>
<dbReference type="Pfam" id="PF07973">
    <property type="entry name" value="tRNA_SAD"/>
    <property type="match status" value="1"/>
</dbReference>
<dbReference type="SUPFAM" id="SSF50447">
    <property type="entry name" value="Translation proteins"/>
    <property type="match status" value="1"/>
</dbReference>
<dbReference type="GO" id="GO:0005524">
    <property type="term" value="F:ATP binding"/>
    <property type="evidence" value="ECO:0007669"/>
    <property type="project" value="InterPro"/>
</dbReference>
<feature type="domain" description="Alanyl-tRNA synthetase class IIc N-terminal" evidence="3">
    <location>
        <begin position="35"/>
        <end position="110"/>
    </location>
</feature>
<evidence type="ECO:0000259" key="3">
    <source>
        <dbReference type="Pfam" id="PF01411"/>
    </source>
</evidence>
<dbReference type="FunFam" id="2.40.30.130:FF:000013">
    <property type="entry name" value="Threonyl and alanyl tRNA synthetase second additional domain-containing protein"/>
    <property type="match status" value="1"/>
</dbReference>
<evidence type="ECO:0000313" key="6">
    <source>
        <dbReference type="Proteomes" id="UP000797356"/>
    </source>
</evidence>
<accession>A0A8K0HU50</accession>
<dbReference type="SUPFAM" id="SSF55186">
    <property type="entry name" value="ThrRS/AlaRS common domain"/>
    <property type="match status" value="1"/>
</dbReference>
<dbReference type="Gene3D" id="3.30.980.10">
    <property type="entry name" value="Threonyl-trna Synthetase, Chain A, domain 2"/>
    <property type="match status" value="1"/>
</dbReference>
<dbReference type="Gene3D" id="2.40.30.130">
    <property type="match status" value="1"/>
</dbReference>
<dbReference type="Proteomes" id="UP000797356">
    <property type="component" value="Chromosome 1"/>
</dbReference>
<comment type="caution">
    <text evidence="5">The sequence shown here is derived from an EMBL/GenBank/DDBJ whole genome shotgun (WGS) entry which is preliminary data.</text>
</comment>
<evidence type="ECO:0000259" key="4">
    <source>
        <dbReference type="Pfam" id="PF07973"/>
    </source>
</evidence>
<dbReference type="InterPro" id="IPR018163">
    <property type="entry name" value="Thr/Ala-tRNA-synth_IIc_edit"/>
</dbReference>
<dbReference type="InterPro" id="IPR009000">
    <property type="entry name" value="Transl_B-barrel_sf"/>
</dbReference>
<proteinExistence type="inferred from homology"/>
<dbReference type="PANTHER" id="PTHR43462:SF2">
    <property type="entry name" value="THREONYL AND ALANYL TRNA SYNTHETASE SECOND ADDITIONAL DOMAIN-CONTAINING PROTEIN"/>
    <property type="match status" value="1"/>
</dbReference>
<dbReference type="InterPro" id="IPR012947">
    <property type="entry name" value="tRNA_SAD"/>
</dbReference>
<evidence type="ECO:0000256" key="2">
    <source>
        <dbReference type="ARBA" id="ARBA00008429"/>
    </source>
</evidence>
<comment type="similarity">
    <text evidence="2">Belongs to the class-II aminoacyl-tRNA synthetase family. Alax-L subfamily.</text>
</comment>